<dbReference type="Proteomes" id="UP000218327">
    <property type="component" value="Unassembled WGS sequence"/>
</dbReference>
<dbReference type="Pfam" id="PF06804">
    <property type="entry name" value="Lipoprotein_18"/>
    <property type="match status" value="1"/>
</dbReference>
<dbReference type="EMBL" id="NVVJ01000001">
    <property type="protein sequence ID" value="PCJ28620.1"/>
    <property type="molecule type" value="Genomic_DNA"/>
</dbReference>
<dbReference type="InterPro" id="IPR042268">
    <property type="entry name" value="BamC_C"/>
</dbReference>
<evidence type="ECO:0000313" key="2">
    <source>
        <dbReference type="EMBL" id="PCJ28620.1"/>
    </source>
</evidence>
<name>A0A2A5BB75_9GAMM</name>
<dbReference type="AlphaFoldDB" id="A0A2A5BB75"/>
<evidence type="ECO:0008006" key="4">
    <source>
        <dbReference type="Google" id="ProtNLM"/>
    </source>
</evidence>
<reference evidence="3" key="1">
    <citation type="submission" date="2017-08" db="EMBL/GenBank/DDBJ databases">
        <title>A dynamic microbial community with high functional redundancy inhabits the cold, oxic subseafloor aquifer.</title>
        <authorList>
            <person name="Tully B.J."/>
            <person name="Wheat C.G."/>
            <person name="Glazer B.T."/>
            <person name="Huber J.A."/>
        </authorList>
    </citation>
    <scope>NUCLEOTIDE SEQUENCE [LARGE SCALE GENOMIC DNA]</scope>
</reference>
<dbReference type="Gene3D" id="3.30.310.170">
    <property type="entry name" value="Outer membrane protein assembly factor BamC"/>
    <property type="match status" value="1"/>
</dbReference>
<evidence type="ECO:0000313" key="3">
    <source>
        <dbReference type="Proteomes" id="UP000218327"/>
    </source>
</evidence>
<feature type="signal peptide" evidence="1">
    <location>
        <begin position="1"/>
        <end position="21"/>
    </location>
</feature>
<comment type="caution">
    <text evidence="2">The sequence shown here is derived from an EMBL/GenBank/DDBJ whole genome shotgun (WGS) entry which is preliminary data.</text>
</comment>
<feature type="chain" id="PRO_5011997744" description="Outer membrane protein assembly factor BamC" evidence="1">
    <location>
        <begin position="22"/>
        <end position="350"/>
    </location>
</feature>
<proteinExistence type="predicted"/>
<keyword evidence="1" id="KW-0732">Signal</keyword>
<sequence length="350" mass="39133">MFKFLLLSSLAMALSACNYLAGENGMFRDRAGDYLEAPIVAAMTIPDELDSYTLDQLYVIPTQLEVTAEPFDGVPMPKPIETRGREGVVIQNLGDRRWIVLDATPGQVWPLVRDYWSQLQVVLDYENPGNGVMETSWLEVDSNLDTRHKYRMTIEPGLHSGYSEIYALHVETPRSEPAPLITTWPETSTSLDKERQILDTLSQYLADRNDVYQSSSASLLAGSIEAERKANIVENEAGAQVLELRVDYRRAWVLVRSALESADINILDSDRDLSIFNVRFSGIQEDEDEPGFIGRIFGGGNDGEAQERDFSVRLLEEDTTVTVVAELLEAADDLAPLIEELLQAINNNLT</sequence>
<dbReference type="PROSITE" id="PS51257">
    <property type="entry name" value="PROKAR_LIPOPROTEIN"/>
    <property type="match status" value="1"/>
</dbReference>
<accession>A0A2A5BB75</accession>
<protein>
    <recommendedName>
        <fullName evidence="4">Outer membrane protein assembly factor BamC</fullName>
    </recommendedName>
</protein>
<evidence type="ECO:0000256" key="1">
    <source>
        <dbReference type="SAM" id="SignalP"/>
    </source>
</evidence>
<gene>
    <name evidence="2" type="ORF">COA96_00075</name>
</gene>
<dbReference type="InterPro" id="IPR010653">
    <property type="entry name" value="NlpB/DapX"/>
</dbReference>
<organism evidence="2 3">
    <name type="scientific">SAR86 cluster bacterium</name>
    <dbReference type="NCBI Taxonomy" id="2030880"/>
    <lineage>
        <taxon>Bacteria</taxon>
        <taxon>Pseudomonadati</taxon>
        <taxon>Pseudomonadota</taxon>
        <taxon>Gammaproteobacteria</taxon>
        <taxon>SAR86 cluster</taxon>
    </lineage>
</organism>